<organism evidence="2 3">
    <name type="scientific">Eleusine coracana subsp. coracana</name>
    <dbReference type="NCBI Taxonomy" id="191504"/>
    <lineage>
        <taxon>Eukaryota</taxon>
        <taxon>Viridiplantae</taxon>
        <taxon>Streptophyta</taxon>
        <taxon>Embryophyta</taxon>
        <taxon>Tracheophyta</taxon>
        <taxon>Spermatophyta</taxon>
        <taxon>Magnoliopsida</taxon>
        <taxon>Liliopsida</taxon>
        <taxon>Poales</taxon>
        <taxon>Poaceae</taxon>
        <taxon>PACMAD clade</taxon>
        <taxon>Chloridoideae</taxon>
        <taxon>Cynodonteae</taxon>
        <taxon>Eleusininae</taxon>
        <taxon>Eleusine</taxon>
    </lineage>
</organism>
<evidence type="ECO:0000256" key="1">
    <source>
        <dbReference type="SAM" id="MobiDB-lite"/>
    </source>
</evidence>
<proteinExistence type="predicted"/>
<gene>
    <name evidence="2" type="primary">ga11451</name>
    <name evidence="2" type="ORF">PR202_ga11451</name>
</gene>
<accession>A0AAV5C9I6</accession>
<evidence type="ECO:0000313" key="2">
    <source>
        <dbReference type="EMBL" id="GJM94774.1"/>
    </source>
</evidence>
<evidence type="ECO:0000313" key="3">
    <source>
        <dbReference type="Proteomes" id="UP001054889"/>
    </source>
</evidence>
<reference evidence="2" key="1">
    <citation type="journal article" date="2018" name="DNA Res.">
        <title>Multiple hybrid de novo genome assembly of finger millet, an orphan allotetraploid crop.</title>
        <authorList>
            <person name="Hatakeyama M."/>
            <person name="Aluri S."/>
            <person name="Balachadran M.T."/>
            <person name="Sivarajan S.R."/>
            <person name="Patrignani A."/>
            <person name="Gruter S."/>
            <person name="Poveda L."/>
            <person name="Shimizu-Inatsugi R."/>
            <person name="Baeten J."/>
            <person name="Francoijs K.J."/>
            <person name="Nataraja K.N."/>
            <person name="Reddy Y.A.N."/>
            <person name="Phadnis S."/>
            <person name="Ravikumar R.L."/>
            <person name="Schlapbach R."/>
            <person name="Sreeman S.M."/>
            <person name="Shimizu K.K."/>
        </authorList>
    </citation>
    <scope>NUCLEOTIDE SEQUENCE</scope>
</reference>
<sequence>MEELTDQEARRGEARRPPWIGISGRSGEQKAQSYGVLGGHPPVGGARVSSCVSGTGARKRKRIQERDSSHLDRSFQGLLTYQPLECIKACCHLQALIPMVKVAGAARIVPGAVPKLTGLSGTHVHWA</sequence>
<feature type="compositionally biased region" description="Basic and acidic residues" evidence="1">
    <location>
        <begin position="7"/>
        <end position="16"/>
    </location>
</feature>
<keyword evidence="3" id="KW-1185">Reference proteome</keyword>
<comment type="caution">
    <text evidence="2">The sequence shown here is derived from an EMBL/GenBank/DDBJ whole genome shotgun (WGS) entry which is preliminary data.</text>
</comment>
<reference evidence="2" key="2">
    <citation type="submission" date="2021-12" db="EMBL/GenBank/DDBJ databases">
        <title>Resequencing data analysis of finger millet.</title>
        <authorList>
            <person name="Hatakeyama M."/>
            <person name="Aluri S."/>
            <person name="Balachadran M.T."/>
            <person name="Sivarajan S.R."/>
            <person name="Poveda L."/>
            <person name="Shimizu-Inatsugi R."/>
            <person name="Schlapbach R."/>
            <person name="Sreeman S.M."/>
            <person name="Shimizu K.K."/>
        </authorList>
    </citation>
    <scope>NUCLEOTIDE SEQUENCE</scope>
</reference>
<name>A0AAV5C9I6_ELECO</name>
<protein>
    <submittedName>
        <fullName evidence="2">Uncharacterized protein</fullName>
    </submittedName>
</protein>
<dbReference type="AlphaFoldDB" id="A0AAV5C9I6"/>
<dbReference type="EMBL" id="BQKI01000005">
    <property type="protein sequence ID" value="GJM94774.1"/>
    <property type="molecule type" value="Genomic_DNA"/>
</dbReference>
<feature type="region of interest" description="Disordered" evidence="1">
    <location>
        <begin position="1"/>
        <end position="69"/>
    </location>
</feature>
<dbReference type="Proteomes" id="UP001054889">
    <property type="component" value="Unassembled WGS sequence"/>
</dbReference>